<feature type="compositionally biased region" description="Low complexity" evidence="1">
    <location>
        <begin position="189"/>
        <end position="198"/>
    </location>
</feature>
<gene>
    <name evidence="3" type="ORF">NCTC13102_00220</name>
</gene>
<proteinExistence type="predicted"/>
<feature type="region of interest" description="Disordered" evidence="1">
    <location>
        <begin position="158"/>
        <end position="231"/>
    </location>
</feature>
<feature type="compositionally biased region" description="Polar residues" evidence="1">
    <location>
        <begin position="125"/>
        <end position="139"/>
    </location>
</feature>
<name>A0A2X3AXB9_9HELI</name>
<dbReference type="Proteomes" id="UP000250166">
    <property type="component" value="Unassembled WGS sequence"/>
</dbReference>
<sequence>MEDRKELNEILLGERKKSSSGKKAVFVVLVAVIVIVVIAFVMWKVLSPKEELPTTPNVGIDSTTMKPLDSSNGDNIFGNGFVDFDSLNTDTNPANTSNHTQSEPNDTKPFDMNFGSENDTKESNLESALPSNIESSTHQASKKETDIDAAMKNIPALIEEAPKPKQTTSPAKPTTNPKPQKDSQSIQAPKQTQTPQTQKPKEPIATPTKPSHTSTTQTSNTNNTNASANNGLAPTKGFYWQIGSFEKDPNNEFLTLIKKYPYRIQHTKKDNTPTTRYLLGPYKTKNEAPNKQEIADLFKENPTPVEIP</sequence>
<reference evidence="3 4" key="1">
    <citation type="submission" date="2018-06" db="EMBL/GenBank/DDBJ databases">
        <authorList>
            <consortium name="Pathogen Informatics"/>
            <person name="Doyle S."/>
        </authorList>
    </citation>
    <scope>NUCLEOTIDE SEQUENCE [LARGE SCALE GENOMIC DNA]</scope>
    <source>
        <strain evidence="3 4">NCTC13102</strain>
    </source>
</reference>
<feature type="transmembrane region" description="Helical" evidence="2">
    <location>
        <begin position="24"/>
        <end position="43"/>
    </location>
</feature>
<feature type="compositionally biased region" description="Polar residues" evidence="1">
    <location>
        <begin position="87"/>
        <end position="104"/>
    </location>
</feature>
<keyword evidence="2" id="KW-0812">Transmembrane</keyword>
<feature type="region of interest" description="Disordered" evidence="1">
    <location>
        <begin position="271"/>
        <end position="290"/>
    </location>
</feature>
<dbReference type="RefSeq" id="WP_023947755.1">
    <property type="nucleotide sequence ID" value="NZ_JAERIV010000005.1"/>
</dbReference>
<dbReference type="EMBL" id="UAWL01000006">
    <property type="protein sequence ID" value="SQB97488.1"/>
    <property type="molecule type" value="Genomic_DNA"/>
</dbReference>
<organism evidence="3 4">
    <name type="scientific">Helicobacter fennelliae</name>
    <dbReference type="NCBI Taxonomy" id="215"/>
    <lineage>
        <taxon>Bacteria</taxon>
        <taxon>Pseudomonadati</taxon>
        <taxon>Campylobacterota</taxon>
        <taxon>Epsilonproteobacteria</taxon>
        <taxon>Campylobacterales</taxon>
        <taxon>Helicobacteraceae</taxon>
        <taxon>Helicobacter</taxon>
    </lineage>
</organism>
<evidence type="ECO:0000256" key="1">
    <source>
        <dbReference type="SAM" id="MobiDB-lite"/>
    </source>
</evidence>
<accession>A0A2X3AXB9</accession>
<keyword evidence="2" id="KW-0472">Membrane</keyword>
<dbReference type="AlphaFoldDB" id="A0A2X3AXB9"/>
<feature type="compositionally biased region" description="Polar residues" evidence="1">
    <location>
        <begin position="165"/>
        <end position="188"/>
    </location>
</feature>
<protein>
    <submittedName>
        <fullName evidence="3">Sporulation protein</fullName>
    </submittedName>
</protein>
<feature type="compositionally biased region" description="Low complexity" evidence="1">
    <location>
        <begin position="213"/>
        <end position="230"/>
    </location>
</feature>
<evidence type="ECO:0000313" key="4">
    <source>
        <dbReference type="Proteomes" id="UP000250166"/>
    </source>
</evidence>
<keyword evidence="2" id="KW-1133">Transmembrane helix</keyword>
<feature type="region of interest" description="Disordered" evidence="1">
    <location>
        <begin position="87"/>
        <end position="146"/>
    </location>
</feature>
<evidence type="ECO:0000313" key="3">
    <source>
        <dbReference type="EMBL" id="SQB97488.1"/>
    </source>
</evidence>
<evidence type="ECO:0000256" key="2">
    <source>
        <dbReference type="SAM" id="Phobius"/>
    </source>
</evidence>